<protein>
    <recommendedName>
        <fullName evidence="5">BZIP domain-containing protein</fullName>
    </recommendedName>
</protein>
<dbReference type="PANTHER" id="PTHR40618">
    <property type="entry name" value="B-ZIP TRANSCRIPTION FACTOR (EUROFUNG)-RELATED"/>
    <property type="match status" value="1"/>
</dbReference>
<gene>
    <name evidence="3" type="ORF">B0A55_04294</name>
</gene>
<reference evidence="3 4" key="1">
    <citation type="submission" date="2017-03" db="EMBL/GenBank/DDBJ databases">
        <title>Genomes of endolithic fungi from Antarctica.</title>
        <authorList>
            <person name="Coleine C."/>
            <person name="Masonjones S."/>
            <person name="Stajich J.E."/>
        </authorList>
    </citation>
    <scope>NUCLEOTIDE SEQUENCE [LARGE SCALE GENOMIC DNA]</scope>
    <source>
        <strain evidence="3 4">CCFEE 5184</strain>
    </source>
</reference>
<keyword evidence="1" id="KW-0175">Coiled coil</keyword>
<dbReference type="Proteomes" id="UP000309340">
    <property type="component" value="Unassembled WGS sequence"/>
</dbReference>
<dbReference type="EMBL" id="NAJQ01000519">
    <property type="protein sequence ID" value="TKA68285.1"/>
    <property type="molecule type" value="Genomic_DNA"/>
</dbReference>
<comment type="caution">
    <text evidence="3">The sequence shown here is derived from an EMBL/GenBank/DDBJ whole genome shotgun (WGS) entry which is preliminary data.</text>
</comment>
<dbReference type="GO" id="GO:0003700">
    <property type="term" value="F:DNA-binding transcription factor activity"/>
    <property type="evidence" value="ECO:0007669"/>
    <property type="project" value="InterPro"/>
</dbReference>
<name>A0A4U0X1Y9_9PEZI</name>
<accession>A0A4U0X1Y9</accession>
<feature type="region of interest" description="Disordered" evidence="2">
    <location>
        <begin position="119"/>
        <end position="143"/>
    </location>
</feature>
<dbReference type="InterPro" id="IPR046347">
    <property type="entry name" value="bZIP_sf"/>
</dbReference>
<dbReference type="Gene3D" id="1.20.5.170">
    <property type="match status" value="1"/>
</dbReference>
<dbReference type="SUPFAM" id="SSF57959">
    <property type="entry name" value="Leucine zipper domain"/>
    <property type="match status" value="1"/>
</dbReference>
<evidence type="ECO:0000256" key="1">
    <source>
        <dbReference type="SAM" id="Coils"/>
    </source>
</evidence>
<dbReference type="OrthoDB" id="3555317at2759"/>
<feature type="compositionally biased region" description="Basic and acidic residues" evidence="2">
    <location>
        <begin position="30"/>
        <end position="44"/>
    </location>
</feature>
<feature type="compositionally biased region" description="Basic residues" evidence="2">
    <location>
        <begin position="1"/>
        <end position="11"/>
    </location>
</feature>
<dbReference type="STRING" id="329884.A0A4U0X1Y9"/>
<sequence>MESSRKRKRTTRASNSSSDGDDGDKKRGRPRVEKQDESAADRRRTQIRMAQRAYRQRKESTLDDLRKRVSELANTLELMNKTFTELRDHMSGTANEDQLKELRDASGRYETLMKIARNPGEEDFEPSPTKHHSPVATPSDEAALPRRRNEPINVPSWLDQAVLNEAEKRGSPESVGMGYTMYPGETGEDQPADDFALPEQNRALVQKQPPLTCYDALTSLLPDDIRIPRQLPTITTYSFQESTFARRLHRACLETAYHMLLDPERRQKSYERIFRLSLMGNDISRLTTSLKAVLARGAQESLYFWEDPLIHVGGAGTHYPRRDLNGKLQTRKSTYNLGLVGPQTLALLESAAKNNLSTDMTVEIAGYEGEWFDPYDVEGYLEERGIRIDPNQSFVEAEIDDDNTSTYSSGPATPPLEFSFSHEAVNVNAEQVADFGVDSVEMNKWTHLTDMTFTGVGYSDAVTGDWMNFIEPGQGVNWLDSHTQTSPLTQNVPWADGGTTEILQALDHSSFRPPPRQLPPTNHLAPRKKNVIIDTSKLVKALTMKGICLGRTPGYKRRDVDQALAMASFDL</sequence>
<evidence type="ECO:0000256" key="2">
    <source>
        <dbReference type="SAM" id="MobiDB-lite"/>
    </source>
</evidence>
<proteinExistence type="predicted"/>
<keyword evidence="4" id="KW-1185">Reference proteome</keyword>
<dbReference type="CDD" id="cd14688">
    <property type="entry name" value="bZIP_YAP"/>
    <property type="match status" value="1"/>
</dbReference>
<organism evidence="3 4">
    <name type="scientific">Friedmanniomyces simplex</name>
    <dbReference type="NCBI Taxonomy" id="329884"/>
    <lineage>
        <taxon>Eukaryota</taxon>
        <taxon>Fungi</taxon>
        <taxon>Dikarya</taxon>
        <taxon>Ascomycota</taxon>
        <taxon>Pezizomycotina</taxon>
        <taxon>Dothideomycetes</taxon>
        <taxon>Dothideomycetidae</taxon>
        <taxon>Mycosphaerellales</taxon>
        <taxon>Teratosphaeriaceae</taxon>
        <taxon>Friedmanniomyces</taxon>
    </lineage>
</organism>
<feature type="region of interest" description="Disordered" evidence="2">
    <location>
        <begin position="1"/>
        <end position="45"/>
    </location>
</feature>
<evidence type="ECO:0000313" key="4">
    <source>
        <dbReference type="Proteomes" id="UP000309340"/>
    </source>
</evidence>
<feature type="coiled-coil region" evidence="1">
    <location>
        <begin position="55"/>
        <end position="82"/>
    </location>
</feature>
<dbReference type="PANTHER" id="PTHR40618:SF1">
    <property type="entry name" value="B-ZIP TRANSCRIPTION FACTOR (EUROFUNG)"/>
    <property type="match status" value="1"/>
</dbReference>
<evidence type="ECO:0000313" key="3">
    <source>
        <dbReference type="EMBL" id="TKA68285.1"/>
    </source>
</evidence>
<dbReference type="AlphaFoldDB" id="A0A4U0X1Y9"/>
<evidence type="ECO:0008006" key="5">
    <source>
        <dbReference type="Google" id="ProtNLM"/>
    </source>
</evidence>